<reference evidence="2" key="1">
    <citation type="submission" date="2015-10" db="EMBL/GenBank/DDBJ databases">
        <authorList>
            <person name="Martinez-Garcia P.J."/>
            <person name="Crepeau M.W."/>
            <person name="Puiu D."/>
            <person name="Gonzalez-Ibeas D."/>
            <person name="Whalen J."/>
            <person name="Stevens K."/>
            <person name="Paul R."/>
            <person name="Butterfield T."/>
            <person name="Britton M."/>
            <person name="Reagan R."/>
            <person name="Chakraborty S."/>
            <person name="Walawage S.L."/>
            <person name="Vasquez-Gross H.A."/>
            <person name="Cardeno C."/>
            <person name="Famula R."/>
            <person name="Pratt K."/>
            <person name="Kuruganti S."/>
            <person name="Aradhya M.K."/>
            <person name="Leslie C.A."/>
            <person name="Dandekar A.M."/>
            <person name="Salzberg S.L."/>
            <person name="Wegrzyn J.L."/>
            <person name="Langley C.H."/>
            <person name="Neale D.B."/>
        </authorList>
    </citation>
    <scope>NUCLEOTIDE SEQUENCE</scope>
    <source>
        <tissue evidence="2">Leaves</tissue>
    </source>
</reference>
<dbReference type="Proteomes" id="UP000619265">
    <property type="component" value="Unassembled WGS sequence"/>
</dbReference>
<dbReference type="PANTHER" id="PTHR31170:SF23">
    <property type="match status" value="1"/>
</dbReference>
<dbReference type="Gramene" id="Jr08_20100_p1">
    <property type="protein sequence ID" value="cds.Jr08_20100_p1"/>
    <property type="gene ID" value="Jr08_20100"/>
</dbReference>
<evidence type="ECO:0000313" key="3">
    <source>
        <dbReference type="Proteomes" id="UP000619265"/>
    </source>
</evidence>
<keyword evidence="1" id="KW-1133">Transmembrane helix</keyword>
<proteinExistence type="predicted"/>
<evidence type="ECO:0000313" key="2">
    <source>
        <dbReference type="EMBL" id="KAF5463288.1"/>
    </source>
</evidence>
<accession>A0A833XBA5</accession>
<gene>
    <name evidence="2" type="ORF">F2P56_019211</name>
</gene>
<reference evidence="2" key="2">
    <citation type="submission" date="2020-03" db="EMBL/GenBank/DDBJ databases">
        <title>Walnut 2.0.</title>
        <authorList>
            <person name="Marrano A."/>
            <person name="Britton M."/>
            <person name="Zimin A.V."/>
            <person name="Zaini P.A."/>
            <person name="Workman R."/>
            <person name="Puiu D."/>
            <person name="Bianco L."/>
            <person name="Allen B.J."/>
            <person name="Troggio M."/>
            <person name="Leslie C.A."/>
            <person name="Timp W."/>
            <person name="Dendekar A."/>
            <person name="Salzberg S.L."/>
            <person name="Neale D.B."/>
        </authorList>
    </citation>
    <scope>NUCLEOTIDE SEQUENCE</scope>
    <source>
        <tissue evidence="2">Leaves</tissue>
    </source>
</reference>
<name>A0A833XBA5_JUGRE</name>
<organism evidence="2 3">
    <name type="scientific">Juglans regia</name>
    <name type="common">English walnut</name>
    <dbReference type="NCBI Taxonomy" id="51240"/>
    <lineage>
        <taxon>Eukaryota</taxon>
        <taxon>Viridiplantae</taxon>
        <taxon>Streptophyta</taxon>
        <taxon>Embryophyta</taxon>
        <taxon>Tracheophyta</taxon>
        <taxon>Spermatophyta</taxon>
        <taxon>Magnoliopsida</taxon>
        <taxon>eudicotyledons</taxon>
        <taxon>Gunneridae</taxon>
        <taxon>Pentapetalae</taxon>
        <taxon>rosids</taxon>
        <taxon>fabids</taxon>
        <taxon>Fagales</taxon>
        <taxon>Juglandaceae</taxon>
        <taxon>Juglans</taxon>
    </lineage>
</organism>
<protein>
    <submittedName>
        <fullName evidence="2">Uncharacterized protein</fullName>
    </submittedName>
</protein>
<evidence type="ECO:0000256" key="1">
    <source>
        <dbReference type="SAM" id="Phobius"/>
    </source>
</evidence>
<keyword evidence="1" id="KW-0472">Membrane</keyword>
<dbReference type="PANTHER" id="PTHR31170">
    <property type="entry name" value="BNAC04G53230D PROTEIN"/>
    <property type="match status" value="1"/>
</dbReference>
<sequence length="475" mass="53873">MEKSSTIQQKVAATTASVLTNANQKAEETHQILDQEAANTLSRGNGGNQHRELVISIKEMAVESGLELPPSSNECCIYRIPTHLRKLNEEAYTPQVISIGPFHHDSKRLEPMKKLKLKYFQRFLRRIENFNVLDILVNDIKVQEKRVRECYAETINLSSDNFVKLILVDGSFLIEFFYNILSSQGSDGVVRENRTLLNPISWPAFKLDLQLLENQLPFFVLEILFSHARLANYRLHSFSSLAIYFFEVTHGQKLPQNLAANARHIVDLVRALRVPSPRKLLSTHESNDLASANHLYSASQLDEAGVKFKVSSTSKCLLDLKFTNGTLEIPCIKLYNSTEIIYRNIIAFEQCHYPYDSHFTDYIVLLTFLITTPKDVDLLIRKGIIINGLGNSNAVASFLNNMGTNVPYDGFNSAYYDLFEGLNAFYENSKNIWKATLKRDYFSTPWRIASTAAAGILLLLTLGQFICSIIQVVKM</sequence>
<keyword evidence="1" id="KW-0812">Transmembrane</keyword>
<dbReference type="InterPro" id="IPR004158">
    <property type="entry name" value="DUF247_pln"/>
</dbReference>
<dbReference type="EMBL" id="LIHL02000008">
    <property type="protein sequence ID" value="KAF5463288.1"/>
    <property type="molecule type" value="Genomic_DNA"/>
</dbReference>
<comment type="caution">
    <text evidence="2">The sequence shown here is derived from an EMBL/GenBank/DDBJ whole genome shotgun (WGS) entry which is preliminary data.</text>
</comment>
<feature type="transmembrane region" description="Helical" evidence="1">
    <location>
        <begin position="452"/>
        <end position="473"/>
    </location>
</feature>
<dbReference type="Pfam" id="PF03140">
    <property type="entry name" value="DUF247"/>
    <property type="match status" value="1"/>
</dbReference>
<dbReference type="AlphaFoldDB" id="A0A833XBA5"/>